<comment type="caution">
    <text evidence="2">The sequence shown here is derived from an EMBL/GenBank/DDBJ whole genome shotgun (WGS) entry which is preliminary data.</text>
</comment>
<name>A0A078SSH3_BACUN</name>
<feature type="non-terminal residue" evidence="2">
    <location>
        <position position="212"/>
    </location>
</feature>
<evidence type="ECO:0000313" key="2">
    <source>
        <dbReference type="EMBL" id="KDS63895.1"/>
    </source>
</evidence>
<dbReference type="AlphaFoldDB" id="A0A078SSH3"/>
<protein>
    <submittedName>
        <fullName evidence="2">Uncharacterized protein</fullName>
    </submittedName>
</protein>
<sequence length="212" mass="22703">MFSVLMAGTAGTFTSCKDYDDDIKDLQGQLDKKASLDELNSKVSTLETSIAEAKTEASNAKTAAQEALDKAKEALDKAGQGGASSEDIAALKKALEDADAALQKQIDKLASLDAVDKKIADLKAELQKDFISDADLKELATKVEKLSVEVMTLIGHRLTSLTLIPTTHINGIPSIELLSLQYTPQVYAAVTDHQNDVVPGNHPRTPMVDHKA</sequence>
<dbReference type="EMBL" id="JNHN01000022">
    <property type="protein sequence ID" value="KDS63895.1"/>
    <property type="molecule type" value="Genomic_DNA"/>
</dbReference>
<accession>A0A078SSH3</accession>
<evidence type="ECO:0000256" key="1">
    <source>
        <dbReference type="SAM" id="Coils"/>
    </source>
</evidence>
<evidence type="ECO:0000313" key="3">
    <source>
        <dbReference type="Proteomes" id="UP000028013"/>
    </source>
</evidence>
<organism evidence="2 3">
    <name type="scientific">Bacteroides uniformis str. 3978 T3 ii</name>
    <dbReference type="NCBI Taxonomy" id="1339349"/>
    <lineage>
        <taxon>Bacteria</taxon>
        <taxon>Pseudomonadati</taxon>
        <taxon>Bacteroidota</taxon>
        <taxon>Bacteroidia</taxon>
        <taxon>Bacteroidales</taxon>
        <taxon>Bacteroidaceae</taxon>
        <taxon>Bacteroides</taxon>
    </lineage>
</organism>
<proteinExistence type="predicted"/>
<dbReference type="Proteomes" id="UP000028013">
    <property type="component" value="Unassembled WGS sequence"/>
</dbReference>
<reference evidence="2 3" key="1">
    <citation type="submission" date="2014-04" db="EMBL/GenBank/DDBJ databases">
        <authorList>
            <person name="Sears C."/>
            <person name="Carroll K."/>
            <person name="Sack B.R."/>
            <person name="Qadri F."/>
            <person name="Myers L.L."/>
            <person name="Chung G.-T."/>
            <person name="Escheverria P."/>
            <person name="Fraser C.M."/>
            <person name="Sadzewicz L."/>
            <person name="Shefchek K.A."/>
            <person name="Tallon L."/>
            <person name="Das S.P."/>
            <person name="Daugherty S."/>
            <person name="Mongodin E.F."/>
        </authorList>
    </citation>
    <scope>NUCLEOTIDE SEQUENCE [LARGE SCALE GENOMIC DNA]</scope>
    <source>
        <strain evidence="2 3">3978 T3 ii</strain>
    </source>
</reference>
<feature type="coiled-coil region" evidence="1">
    <location>
        <begin position="36"/>
        <end position="108"/>
    </location>
</feature>
<keyword evidence="1" id="KW-0175">Coiled coil</keyword>
<gene>
    <name evidence="2" type="ORF">M094_3355</name>
</gene>